<dbReference type="FunFam" id="1.10.287.10:FF:000002">
    <property type="entry name" value="30S ribosomal protein S15"/>
    <property type="match status" value="1"/>
</dbReference>
<dbReference type="InterPro" id="IPR009068">
    <property type="entry name" value="uS15_NS1_RNA-bd_sf"/>
</dbReference>
<sequence>FYATITDMLASKKKQAVIKKNRIHETDTGSPEVQVAVLSTQIDALAKHLKKHKKDNHSRRGLIKMVADRRTHLKYLERKSKPRYAALMKKMELV</sequence>
<dbReference type="GO" id="GO:0003735">
    <property type="term" value="F:structural constituent of ribosome"/>
    <property type="evidence" value="ECO:0007669"/>
    <property type="project" value="InterPro"/>
</dbReference>
<evidence type="ECO:0000256" key="4">
    <source>
        <dbReference type="ARBA" id="ARBA00064542"/>
    </source>
</evidence>
<dbReference type="HAMAP" id="MF_01343_B">
    <property type="entry name" value="Ribosomal_uS15_B"/>
    <property type="match status" value="1"/>
</dbReference>
<dbReference type="Gene3D" id="1.10.287.10">
    <property type="entry name" value="S15/NS1, RNA-binding"/>
    <property type="match status" value="1"/>
</dbReference>
<comment type="similarity">
    <text evidence="5">Belongs to the universal ribosomal protein uS15 family.</text>
</comment>
<keyword evidence="1 5" id="KW-0689">Ribosomal protein</keyword>
<evidence type="ECO:0000256" key="1">
    <source>
        <dbReference type="ARBA" id="ARBA00022980"/>
    </source>
</evidence>
<feature type="non-terminal residue" evidence="6">
    <location>
        <position position="1"/>
    </location>
</feature>
<keyword evidence="2 5" id="KW-0687">Ribonucleoprotein</keyword>
<comment type="subunit">
    <text evidence="4">Part of the 30S ribosomal subunit. Forms a bridge to the 50S subunit in the 70S ribosome, contacting the 23S rRNA.</text>
</comment>
<dbReference type="PANTHER" id="PTHR23321:SF26">
    <property type="entry name" value="SMALL RIBOSOMAL SUBUNIT PROTEIN US15M"/>
    <property type="match status" value="1"/>
</dbReference>
<dbReference type="GO" id="GO:0022627">
    <property type="term" value="C:cytosolic small ribosomal subunit"/>
    <property type="evidence" value="ECO:0007669"/>
    <property type="project" value="TreeGrafter"/>
</dbReference>
<organism evidence="6 7">
    <name type="scientific">Candidatus Nomurabacteria bacterium GW2011_GWC2_41_8</name>
    <dbReference type="NCBI Taxonomy" id="1618755"/>
    <lineage>
        <taxon>Bacteria</taxon>
        <taxon>Candidatus Nomuraibacteriota</taxon>
    </lineage>
</organism>
<dbReference type="PATRIC" id="fig|1618755.3.peg.89"/>
<dbReference type="Gene3D" id="6.10.250.3130">
    <property type="match status" value="1"/>
</dbReference>
<gene>
    <name evidence="6" type="ORF">UU82_C0004G0001</name>
</gene>
<comment type="caution">
    <text evidence="6">The sequence shown here is derived from an EMBL/GenBank/DDBJ whole genome shotgun (WGS) entry which is preliminary data.</text>
</comment>
<dbReference type="GO" id="GO:0006412">
    <property type="term" value="P:translation"/>
    <property type="evidence" value="ECO:0007669"/>
    <property type="project" value="InterPro"/>
</dbReference>
<name>A0A0G0XJ85_9BACT</name>
<proteinExistence type="inferred from homology"/>
<dbReference type="InterPro" id="IPR000589">
    <property type="entry name" value="Ribosomal_uS15"/>
</dbReference>
<dbReference type="EMBL" id="LCCC01000004">
    <property type="protein sequence ID" value="KKS24507.1"/>
    <property type="molecule type" value="Genomic_DNA"/>
</dbReference>
<accession>A0A0G0XJ85</accession>
<dbReference type="Proteomes" id="UP000033949">
    <property type="component" value="Unassembled WGS sequence"/>
</dbReference>
<reference evidence="6 7" key="1">
    <citation type="journal article" date="2015" name="Nature">
        <title>rRNA introns, odd ribosomes, and small enigmatic genomes across a large radiation of phyla.</title>
        <authorList>
            <person name="Brown C.T."/>
            <person name="Hug L.A."/>
            <person name="Thomas B.C."/>
            <person name="Sharon I."/>
            <person name="Castelle C.J."/>
            <person name="Singh A."/>
            <person name="Wilkins M.J."/>
            <person name="Williams K.H."/>
            <person name="Banfield J.F."/>
        </authorList>
    </citation>
    <scope>NUCLEOTIDE SEQUENCE [LARGE SCALE GENOMIC DNA]</scope>
</reference>
<dbReference type="Pfam" id="PF00312">
    <property type="entry name" value="Ribosomal_S15"/>
    <property type="match status" value="1"/>
</dbReference>
<dbReference type="SMART" id="SM01387">
    <property type="entry name" value="Ribosomal_S15"/>
    <property type="match status" value="1"/>
</dbReference>
<dbReference type="PANTHER" id="PTHR23321">
    <property type="entry name" value="RIBOSOMAL PROTEIN S15, BACTERIAL AND ORGANELLAR"/>
    <property type="match status" value="1"/>
</dbReference>
<dbReference type="CDD" id="cd00353">
    <property type="entry name" value="Ribosomal_S15p_S13e"/>
    <property type="match status" value="1"/>
</dbReference>
<protein>
    <recommendedName>
        <fullName evidence="3">30S ribosomal protein S15</fullName>
    </recommendedName>
</protein>
<dbReference type="NCBIfam" id="TIGR00952">
    <property type="entry name" value="S15_bact"/>
    <property type="match status" value="1"/>
</dbReference>
<dbReference type="SUPFAM" id="SSF47060">
    <property type="entry name" value="S15/NS1 RNA-binding domain"/>
    <property type="match status" value="1"/>
</dbReference>
<evidence type="ECO:0000313" key="6">
    <source>
        <dbReference type="EMBL" id="KKS24507.1"/>
    </source>
</evidence>
<dbReference type="AlphaFoldDB" id="A0A0G0XJ85"/>
<dbReference type="InterPro" id="IPR005290">
    <property type="entry name" value="Ribosomal_uS15_bac-type"/>
</dbReference>
<evidence type="ECO:0000256" key="2">
    <source>
        <dbReference type="ARBA" id="ARBA00023274"/>
    </source>
</evidence>
<evidence type="ECO:0000256" key="3">
    <source>
        <dbReference type="ARBA" id="ARBA00035313"/>
    </source>
</evidence>
<evidence type="ECO:0000256" key="5">
    <source>
        <dbReference type="RuleBase" id="RU003919"/>
    </source>
</evidence>
<evidence type="ECO:0000313" key="7">
    <source>
        <dbReference type="Proteomes" id="UP000033949"/>
    </source>
</evidence>